<dbReference type="AlphaFoldDB" id="A0A4C1VL77"/>
<organism evidence="1 2">
    <name type="scientific">Eumeta variegata</name>
    <name type="common">Bagworm moth</name>
    <name type="synonym">Eumeta japonica</name>
    <dbReference type="NCBI Taxonomy" id="151549"/>
    <lineage>
        <taxon>Eukaryota</taxon>
        <taxon>Metazoa</taxon>
        <taxon>Ecdysozoa</taxon>
        <taxon>Arthropoda</taxon>
        <taxon>Hexapoda</taxon>
        <taxon>Insecta</taxon>
        <taxon>Pterygota</taxon>
        <taxon>Neoptera</taxon>
        <taxon>Endopterygota</taxon>
        <taxon>Lepidoptera</taxon>
        <taxon>Glossata</taxon>
        <taxon>Ditrysia</taxon>
        <taxon>Tineoidea</taxon>
        <taxon>Psychidae</taxon>
        <taxon>Oiketicinae</taxon>
        <taxon>Eumeta</taxon>
    </lineage>
</organism>
<name>A0A4C1VL77_EUMVA</name>
<accession>A0A4C1VL77</accession>
<protein>
    <submittedName>
        <fullName evidence="1">Uncharacterized protein</fullName>
    </submittedName>
</protein>
<reference evidence="1 2" key="1">
    <citation type="journal article" date="2019" name="Commun. Biol.">
        <title>The bagworm genome reveals a unique fibroin gene that provides high tensile strength.</title>
        <authorList>
            <person name="Kono N."/>
            <person name="Nakamura H."/>
            <person name="Ohtoshi R."/>
            <person name="Tomita M."/>
            <person name="Numata K."/>
            <person name="Arakawa K."/>
        </authorList>
    </citation>
    <scope>NUCLEOTIDE SEQUENCE [LARGE SCALE GENOMIC DNA]</scope>
</reference>
<comment type="caution">
    <text evidence="1">The sequence shown here is derived from an EMBL/GenBank/DDBJ whole genome shotgun (WGS) entry which is preliminary data.</text>
</comment>
<sequence>MKRIHFRRRMLSTLNCAAGICTNFVTGKLPIIAIFMAPKQSPWATLNDESPRKRPDRVVRYKWPAVFVHPLEGERDVRFTWKKKTRISRAQDGVKIITERRLWPR</sequence>
<dbReference type="Proteomes" id="UP000299102">
    <property type="component" value="Unassembled WGS sequence"/>
</dbReference>
<keyword evidence="2" id="KW-1185">Reference proteome</keyword>
<gene>
    <name evidence="1" type="ORF">EVAR_27810_1</name>
</gene>
<proteinExistence type="predicted"/>
<evidence type="ECO:0000313" key="1">
    <source>
        <dbReference type="EMBL" id="GBP38624.1"/>
    </source>
</evidence>
<evidence type="ECO:0000313" key="2">
    <source>
        <dbReference type="Proteomes" id="UP000299102"/>
    </source>
</evidence>
<dbReference type="EMBL" id="BGZK01000352">
    <property type="protein sequence ID" value="GBP38624.1"/>
    <property type="molecule type" value="Genomic_DNA"/>
</dbReference>